<keyword evidence="3" id="KW-1185">Reference proteome</keyword>
<feature type="region of interest" description="Disordered" evidence="1">
    <location>
        <begin position="22"/>
        <end position="45"/>
    </location>
</feature>
<dbReference type="Proteomes" id="UP001178508">
    <property type="component" value="Chromosome 17"/>
</dbReference>
<feature type="region of interest" description="Disordered" evidence="1">
    <location>
        <begin position="116"/>
        <end position="149"/>
    </location>
</feature>
<proteinExistence type="predicted"/>
<dbReference type="EMBL" id="OY660880">
    <property type="protein sequence ID" value="CAJ1077040.1"/>
    <property type="molecule type" value="Genomic_DNA"/>
</dbReference>
<evidence type="ECO:0000256" key="1">
    <source>
        <dbReference type="SAM" id="MobiDB-lite"/>
    </source>
</evidence>
<reference evidence="2" key="1">
    <citation type="submission" date="2023-08" db="EMBL/GenBank/DDBJ databases">
        <authorList>
            <person name="Alioto T."/>
            <person name="Alioto T."/>
            <person name="Gomez Garrido J."/>
        </authorList>
    </citation>
    <scope>NUCLEOTIDE SEQUENCE</scope>
</reference>
<organism evidence="2 3">
    <name type="scientific">Xyrichtys novacula</name>
    <name type="common">Pearly razorfish</name>
    <name type="synonym">Hemipteronotus novacula</name>
    <dbReference type="NCBI Taxonomy" id="13765"/>
    <lineage>
        <taxon>Eukaryota</taxon>
        <taxon>Metazoa</taxon>
        <taxon>Chordata</taxon>
        <taxon>Craniata</taxon>
        <taxon>Vertebrata</taxon>
        <taxon>Euteleostomi</taxon>
        <taxon>Actinopterygii</taxon>
        <taxon>Neopterygii</taxon>
        <taxon>Teleostei</taxon>
        <taxon>Neoteleostei</taxon>
        <taxon>Acanthomorphata</taxon>
        <taxon>Eupercaria</taxon>
        <taxon>Labriformes</taxon>
        <taxon>Labridae</taxon>
        <taxon>Xyrichtys</taxon>
    </lineage>
</organism>
<evidence type="ECO:0000313" key="3">
    <source>
        <dbReference type="Proteomes" id="UP001178508"/>
    </source>
</evidence>
<evidence type="ECO:0000313" key="2">
    <source>
        <dbReference type="EMBL" id="CAJ1077040.1"/>
    </source>
</evidence>
<protein>
    <submittedName>
        <fullName evidence="2">Uncharacterized protein</fullName>
    </submittedName>
</protein>
<name>A0AAV1GUJ3_XYRNO</name>
<feature type="compositionally biased region" description="Low complexity" evidence="1">
    <location>
        <begin position="120"/>
        <end position="134"/>
    </location>
</feature>
<sequence>METANPVLSAERNTYVTDAKTSRLDLKSSQQQTKHTHLHTHTDRRSSHFTVKTLPLCGGCEQTSSPHVPLRLASSNEALMYEHAAAAAAAEKMDICSRCVGLHSIDFTLHAPYQRPPPMSGSSSWAGASAGAAGTVETPPHPQEGGGSI</sequence>
<gene>
    <name evidence="2" type="ORF">XNOV1_A014730</name>
</gene>
<accession>A0AAV1GUJ3</accession>
<dbReference type="AlphaFoldDB" id="A0AAV1GUJ3"/>